<feature type="region of interest" description="Disordered" evidence="2">
    <location>
        <begin position="927"/>
        <end position="947"/>
    </location>
</feature>
<keyword evidence="5" id="KW-1185">Reference proteome</keyword>
<dbReference type="Proteomes" id="UP000053989">
    <property type="component" value="Unassembled WGS sequence"/>
</dbReference>
<dbReference type="SUPFAM" id="SSF48371">
    <property type="entry name" value="ARM repeat"/>
    <property type="match status" value="1"/>
</dbReference>
<reference evidence="4 5" key="1">
    <citation type="submission" date="2014-04" db="EMBL/GenBank/DDBJ databases">
        <authorList>
            <consortium name="DOE Joint Genome Institute"/>
            <person name="Kuo A."/>
            <person name="Kohler A."/>
            <person name="Nagy L.G."/>
            <person name="Floudas D."/>
            <person name="Copeland A."/>
            <person name="Barry K.W."/>
            <person name="Cichocki N."/>
            <person name="Veneault-Fourrey C."/>
            <person name="LaButti K."/>
            <person name="Lindquist E.A."/>
            <person name="Lipzen A."/>
            <person name="Lundell T."/>
            <person name="Morin E."/>
            <person name="Murat C."/>
            <person name="Sun H."/>
            <person name="Tunlid A."/>
            <person name="Henrissat B."/>
            <person name="Grigoriev I.V."/>
            <person name="Hibbett D.S."/>
            <person name="Martin F."/>
            <person name="Nordberg H.P."/>
            <person name="Cantor M.N."/>
            <person name="Hua S.X."/>
        </authorList>
    </citation>
    <scope>NUCLEOTIDE SEQUENCE [LARGE SCALE GENOMIC DNA]</scope>
    <source>
        <strain evidence="4 5">Foug A</strain>
    </source>
</reference>
<dbReference type="EMBL" id="KN822008">
    <property type="protein sequence ID" value="KIM68578.1"/>
    <property type="molecule type" value="Genomic_DNA"/>
</dbReference>
<sequence length="1044" mass="115015">MVAQLHNILLAGSNLLQLESAAGEARNLESVLNARLENFYASINKNRPLPVPNAIQDLHLETAQCALELIEQAHRLLDDQLQGRAPDDASIGSRDLAQLRTLLTMVFRWGVSPLLTRISGTWSSNLAFRIGPRDIEPTAVPEDYRSLSSLLMRLAAILLPHGAHGRLSQTLVTTSILERHMLDFLKASMALGWLPKSLTSESARAVDALRPIVLRLLEFMPLFQIIADLGTVLSTSPPPHVRRLCSSLLSKSLLRDKGVNALFTVVFGDEDTPEDALLEKYERVGQILRFIPAGMKPEAYFTTIIPGILRILSDNAPPTHLRAASFSFARMLDPEFPHKKLVSSIALPIIHGSLTFSPTCDSQNEGIANSNELMRPSQALSTISTLLLNSDPSPILVTLVLSPILPSLYALMYYFDKTKASDPVLRDSVTALLMTWGRIVECHEGVEQLWLVLHGERVNWKISESDEIVCVSGNSREERLTLLMPEERRKQGESEDDDAFDLYPNAAHFVQYIKSLDRSDINSELFVRLLEVYYLSNRDKESDPMRMLLYLQTIMQMRAQLSGEASPQSILGKPEHVLQFVKQALEPTTDATSSTKAHSESRHGMGLEDLRIISEDDVDFPQVEDSDDEEPANADGNWDEEMTDTAINLLLATLEANPDLSARNAPILNAIFSLLDPYAACSLPSIRTLAREARMVITARLASTSTEWPSPQAKGESAQEIYQKALKLLQDPILPVRAHGLLLLRQLVSKHSPTSSNTIATESALAPAILSIFMQSVQEDDSYIFLNAVQGLSAMVDAFGKEVLNSLLETYTRDSTGYLTKQDVDTKIRVGEALGQVIRRCGDALGKYSAYCSNRCYCTCDPLAADAVVPRLIAVFRANQAPAVLRASAISLLTECIKTSFVALTWYTDELSVAMIDLLQVEMVSTSRTSSTHDGPKSEMNKSEDSGKKLTLDAEIDATPSSVDPKIPSLRRSALHFLTLLIQTLTQAVYDGSTAKLPSAPFLRRAKTTLGYISSVDEDGIARVMAREAGEGIDQLMEAVLGVK</sequence>
<dbReference type="Pfam" id="PF10363">
    <property type="entry name" value="RTP1_C1"/>
    <property type="match status" value="1"/>
</dbReference>
<dbReference type="InterPro" id="IPR019451">
    <property type="entry name" value="Rtp1_C1"/>
</dbReference>
<feature type="domain" description="RNA polymerase II assembly factor Rtp1 C-terminal" evidence="3">
    <location>
        <begin position="722"/>
        <end position="843"/>
    </location>
</feature>
<dbReference type="InterPro" id="IPR039600">
    <property type="entry name" value="TANGO6/Rtp1"/>
</dbReference>
<accession>A0A0C3A4H4</accession>
<comment type="similarity">
    <text evidence="1">Belongs to the Tango6 family.</text>
</comment>
<dbReference type="InterPro" id="IPR011989">
    <property type="entry name" value="ARM-like"/>
</dbReference>
<reference evidence="5" key="2">
    <citation type="submission" date="2015-01" db="EMBL/GenBank/DDBJ databases">
        <title>Evolutionary Origins and Diversification of the Mycorrhizal Mutualists.</title>
        <authorList>
            <consortium name="DOE Joint Genome Institute"/>
            <consortium name="Mycorrhizal Genomics Consortium"/>
            <person name="Kohler A."/>
            <person name="Kuo A."/>
            <person name="Nagy L.G."/>
            <person name="Floudas D."/>
            <person name="Copeland A."/>
            <person name="Barry K.W."/>
            <person name="Cichocki N."/>
            <person name="Veneault-Fourrey C."/>
            <person name="LaButti K."/>
            <person name="Lindquist E.A."/>
            <person name="Lipzen A."/>
            <person name="Lundell T."/>
            <person name="Morin E."/>
            <person name="Murat C."/>
            <person name="Riley R."/>
            <person name="Ohm R."/>
            <person name="Sun H."/>
            <person name="Tunlid A."/>
            <person name="Henrissat B."/>
            <person name="Grigoriev I.V."/>
            <person name="Hibbett D.S."/>
            <person name="Martin F."/>
        </authorList>
    </citation>
    <scope>NUCLEOTIDE SEQUENCE [LARGE SCALE GENOMIC DNA]</scope>
    <source>
        <strain evidence="5">Foug A</strain>
    </source>
</reference>
<name>A0A0C3A4H4_9AGAM</name>
<dbReference type="InParanoid" id="A0A0C3A4H4"/>
<dbReference type="Gene3D" id="1.25.10.10">
    <property type="entry name" value="Leucine-rich Repeat Variant"/>
    <property type="match status" value="1"/>
</dbReference>
<dbReference type="PANTHER" id="PTHR20959">
    <property type="entry name" value="TRANSPORT AND GOLGI ORGANIZATION PROTEIN 6 FAMILY MEMBER"/>
    <property type="match status" value="1"/>
</dbReference>
<evidence type="ECO:0000259" key="3">
    <source>
        <dbReference type="Pfam" id="PF10363"/>
    </source>
</evidence>
<dbReference type="STRING" id="1036808.A0A0C3A4H4"/>
<organism evidence="4 5">
    <name type="scientific">Scleroderma citrinum Foug A</name>
    <dbReference type="NCBI Taxonomy" id="1036808"/>
    <lineage>
        <taxon>Eukaryota</taxon>
        <taxon>Fungi</taxon>
        <taxon>Dikarya</taxon>
        <taxon>Basidiomycota</taxon>
        <taxon>Agaricomycotina</taxon>
        <taxon>Agaricomycetes</taxon>
        <taxon>Agaricomycetidae</taxon>
        <taxon>Boletales</taxon>
        <taxon>Sclerodermatineae</taxon>
        <taxon>Sclerodermataceae</taxon>
        <taxon>Scleroderma</taxon>
    </lineage>
</organism>
<gene>
    <name evidence="4" type="ORF">SCLCIDRAFT_104579</name>
</gene>
<feature type="region of interest" description="Disordered" evidence="2">
    <location>
        <begin position="621"/>
        <end position="640"/>
    </location>
</feature>
<evidence type="ECO:0000256" key="1">
    <source>
        <dbReference type="ARBA" id="ARBA00005724"/>
    </source>
</evidence>
<protein>
    <recommendedName>
        <fullName evidence="3">RNA polymerase II assembly factor Rtp1 C-terminal domain-containing protein</fullName>
    </recommendedName>
</protein>
<feature type="region of interest" description="Disordered" evidence="2">
    <location>
        <begin position="588"/>
        <end position="608"/>
    </location>
</feature>
<evidence type="ECO:0000313" key="5">
    <source>
        <dbReference type="Proteomes" id="UP000053989"/>
    </source>
</evidence>
<dbReference type="GO" id="GO:0009306">
    <property type="term" value="P:protein secretion"/>
    <property type="evidence" value="ECO:0007669"/>
    <property type="project" value="TreeGrafter"/>
</dbReference>
<feature type="compositionally biased region" description="Basic and acidic residues" evidence="2">
    <location>
        <begin position="597"/>
        <end position="608"/>
    </location>
</feature>
<dbReference type="OrthoDB" id="39591at2759"/>
<proteinExistence type="inferred from homology"/>
<evidence type="ECO:0000256" key="2">
    <source>
        <dbReference type="SAM" id="MobiDB-lite"/>
    </source>
</evidence>
<feature type="compositionally biased region" description="Basic and acidic residues" evidence="2">
    <location>
        <begin position="934"/>
        <end position="947"/>
    </location>
</feature>
<dbReference type="InterPro" id="IPR016024">
    <property type="entry name" value="ARM-type_fold"/>
</dbReference>
<evidence type="ECO:0000313" key="4">
    <source>
        <dbReference type="EMBL" id="KIM68578.1"/>
    </source>
</evidence>
<dbReference type="AlphaFoldDB" id="A0A0C3A4H4"/>
<dbReference type="PANTHER" id="PTHR20959:SF1">
    <property type="entry name" value="TRANSPORT AND GOLGI ORGANIZATION PROTEIN 6 HOMOLOG"/>
    <property type="match status" value="1"/>
</dbReference>
<dbReference type="HOGENOM" id="CLU_005991_0_0_1"/>